<dbReference type="InterPro" id="IPR055411">
    <property type="entry name" value="LRR_FXL15/At3g58940/PEG3-like"/>
</dbReference>
<dbReference type="InterPro" id="IPR055302">
    <property type="entry name" value="F-box_dom-containing"/>
</dbReference>
<dbReference type="SUPFAM" id="SSF81383">
    <property type="entry name" value="F-box domain"/>
    <property type="match status" value="1"/>
</dbReference>
<evidence type="ECO:0000313" key="5">
    <source>
        <dbReference type="EMBL" id="CAL5079680.1"/>
    </source>
</evidence>
<dbReference type="CDD" id="cd22160">
    <property type="entry name" value="F-box_AtFBL13-like"/>
    <property type="match status" value="1"/>
</dbReference>
<keyword evidence="6" id="KW-1185">Reference proteome</keyword>
<dbReference type="AlphaFoldDB" id="A0ABC9FQL5"/>
<dbReference type="InterPro" id="IPR001810">
    <property type="entry name" value="F-box_dom"/>
</dbReference>
<accession>A0ABC9FQL5</accession>
<evidence type="ECO:0000259" key="3">
    <source>
        <dbReference type="Pfam" id="PF08387"/>
    </source>
</evidence>
<proteinExistence type="predicted"/>
<organism evidence="5 6">
    <name type="scientific">Urochloa decumbens</name>
    <dbReference type="NCBI Taxonomy" id="240449"/>
    <lineage>
        <taxon>Eukaryota</taxon>
        <taxon>Viridiplantae</taxon>
        <taxon>Streptophyta</taxon>
        <taxon>Embryophyta</taxon>
        <taxon>Tracheophyta</taxon>
        <taxon>Spermatophyta</taxon>
        <taxon>Magnoliopsida</taxon>
        <taxon>Liliopsida</taxon>
        <taxon>Poales</taxon>
        <taxon>Poaceae</taxon>
        <taxon>PACMAD clade</taxon>
        <taxon>Panicoideae</taxon>
        <taxon>Panicodae</taxon>
        <taxon>Paniceae</taxon>
        <taxon>Melinidinae</taxon>
        <taxon>Urochloa</taxon>
    </lineage>
</organism>
<feature type="domain" description="F-box/LRR-repeat protein 15/At3g58940/PEG3-like LRR" evidence="4">
    <location>
        <begin position="212"/>
        <end position="344"/>
    </location>
</feature>
<evidence type="ECO:0000259" key="2">
    <source>
        <dbReference type="Pfam" id="PF00646"/>
    </source>
</evidence>
<evidence type="ECO:0000259" key="4">
    <source>
        <dbReference type="Pfam" id="PF24758"/>
    </source>
</evidence>
<dbReference type="EMBL" id="OZ075117">
    <property type="protein sequence ID" value="CAL5079680.1"/>
    <property type="molecule type" value="Genomic_DNA"/>
</dbReference>
<name>A0ABC9FQL5_9POAL</name>
<evidence type="ECO:0008006" key="7">
    <source>
        <dbReference type="Google" id="ProtNLM"/>
    </source>
</evidence>
<dbReference type="Pfam" id="PF08387">
    <property type="entry name" value="FBD"/>
    <property type="match status" value="1"/>
</dbReference>
<dbReference type="PANTHER" id="PTHR32141:SF144">
    <property type="entry name" value="OS07G0277500 PROTEIN"/>
    <property type="match status" value="1"/>
</dbReference>
<sequence length="474" mass="52930">MGAHHRAKKRRSEALESPDPEATAGISLPPSANAPDPNPPGAGGDQFHRQEPDPGAGGGEEEDGMDHISRLPDAVLGEVISLLPTKDAARTQTLASRWRHLWRSAPLNLDCGELIPGRRIFAGVVSRILSAHRGPGRRFRAPAALVLDRPATLDAWLRSPALDNLEEIDFWADYFAPVMLESPPPPASMFRFASCLGVITLSKCHLSVDITQTIRINSSSLKSIGLSSQHHEDVTRLVEFIIEDAPCLERFIYLQQRMSLRVSVITAPKLETLGPLCDLDIDSRLAFGSMIIQPSFVMGLPKHAINSTIPVWSVKSLAFDILTLSLDVIIDFMRCFPYLEKLYIQSLQGGDNNLWHRKHSNLIRCLDIRLKTIVLNNYRGIKSQVNFATFFVLNAKMLESMRFYGGCYNENKRFLADQHRLLQLEKRASRDARFYFTSNRCEHNFVHINHACDLSTTDPFECVGTGVGVCASFE</sequence>
<reference evidence="5 6" key="2">
    <citation type="submission" date="2024-10" db="EMBL/GenBank/DDBJ databases">
        <authorList>
            <person name="Ryan C."/>
        </authorList>
    </citation>
    <scope>NUCLEOTIDE SEQUENCE [LARGE SCALE GENOMIC DNA]</scope>
</reference>
<dbReference type="InterPro" id="IPR036047">
    <property type="entry name" value="F-box-like_dom_sf"/>
</dbReference>
<dbReference type="InterPro" id="IPR006566">
    <property type="entry name" value="FBD"/>
</dbReference>
<gene>
    <name evidence="5" type="ORF">URODEC1_LOCUS107732</name>
</gene>
<evidence type="ECO:0000313" key="6">
    <source>
        <dbReference type="Proteomes" id="UP001497457"/>
    </source>
</evidence>
<dbReference type="PANTHER" id="PTHR32141">
    <property type="match status" value="1"/>
</dbReference>
<dbReference type="Pfam" id="PF00646">
    <property type="entry name" value="F-box"/>
    <property type="match status" value="1"/>
</dbReference>
<protein>
    <recommendedName>
        <fullName evidence="7">F-box domain-containing protein</fullName>
    </recommendedName>
</protein>
<feature type="domain" description="FBD" evidence="3">
    <location>
        <begin position="360"/>
        <end position="403"/>
    </location>
</feature>
<feature type="compositionally biased region" description="Basic residues" evidence="1">
    <location>
        <begin position="1"/>
        <end position="11"/>
    </location>
</feature>
<dbReference type="Pfam" id="PF24758">
    <property type="entry name" value="LRR_At5g56370"/>
    <property type="match status" value="1"/>
</dbReference>
<feature type="region of interest" description="Disordered" evidence="1">
    <location>
        <begin position="1"/>
        <end position="66"/>
    </location>
</feature>
<reference evidence="6" key="1">
    <citation type="submission" date="2024-06" db="EMBL/GenBank/DDBJ databases">
        <authorList>
            <person name="Ryan C."/>
        </authorList>
    </citation>
    <scope>NUCLEOTIDE SEQUENCE [LARGE SCALE GENOMIC DNA]</scope>
</reference>
<evidence type="ECO:0000256" key="1">
    <source>
        <dbReference type="SAM" id="MobiDB-lite"/>
    </source>
</evidence>
<feature type="domain" description="F-box" evidence="2">
    <location>
        <begin position="68"/>
        <end position="108"/>
    </location>
</feature>
<dbReference type="Proteomes" id="UP001497457">
    <property type="component" value="Chromosome 7b"/>
</dbReference>
<dbReference type="InterPro" id="IPR053781">
    <property type="entry name" value="F-box_AtFBL13-like"/>
</dbReference>